<protein>
    <submittedName>
        <fullName evidence="3">Ion channel</fullName>
    </submittedName>
</protein>
<evidence type="ECO:0000259" key="2">
    <source>
        <dbReference type="Pfam" id="PF07885"/>
    </source>
</evidence>
<proteinExistence type="predicted"/>
<dbReference type="EMBL" id="JASGBI010000001">
    <property type="protein sequence ID" value="MDI9238584.1"/>
    <property type="molecule type" value="Genomic_DNA"/>
</dbReference>
<name>A0ABT6XEL7_9GAMM</name>
<feature type="domain" description="Potassium channel" evidence="2">
    <location>
        <begin position="133"/>
        <end position="215"/>
    </location>
</feature>
<reference evidence="3 4" key="1">
    <citation type="submission" date="2023-05" db="EMBL/GenBank/DDBJ databases">
        <title>Lysobacter sp. strain LF1 Genome sequencing and assembly.</title>
        <authorList>
            <person name="Jung Y."/>
        </authorList>
    </citation>
    <scope>NUCLEOTIDE SEQUENCE [LARGE SCALE GENOMIC DNA]</scope>
    <source>
        <strain evidence="3 4">LF1</strain>
    </source>
</reference>
<keyword evidence="1" id="KW-0812">Transmembrane</keyword>
<evidence type="ECO:0000313" key="4">
    <source>
        <dbReference type="Proteomes" id="UP001321580"/>
    </source>
</evidence>
<gene>
    <name evidence="3" type="ORF">QLQ15_06605</name>
</gene>
<dbReference type="InterPro" id="IPR013099">
    <property type="entry name" value="K_chnl_dom"/>
</dbReference>
<accession>A0ABT6XEL7</accession>
<evidence type="ECO:0000313" key="3">
    <source>
        <dbReference type="EMBL" id="MDI9238584.1"/>
    </source>
</evidence>
<evidence type="ECO:0000256" key="1">
    <source>
        <dbReference type="SAM" id="Phobius"/>
    </source>
</evidence>
<keyword evidence="4" id="KW-1185">Reference proteome</keyword>
<feature type="transmembrane region" description="Helical" evidence="1">
    <location>
        <begin position="195"/>
        <end position="215"/>
    </location>
</feature>
<sequence>MTTPAPPHINPLRAHRYALLLVSLLATIALGPVLEAMDFGDALMEGFLGIALLAAVFPTSSTPQRRLMYAAVVLVVVLRWLAARYGSGAMTVAGAVLWTLLALLVASRAVRFALSSVRVDTERLCAAISAYLLLGVCWGVVYAAMSHLDHDALLVGGQPPPAPLTMADTLYFSFVTLATLGYGDITPTGPITRGIAVFEAIVGQFYLAILVARLVGLQTASHSNATTNASPRWEEP</sequence>
<dbReference type="RefSeq" id="WP_283212037.1">
    <property type="nucleotide sequence ID" value="NZ_JASGBI010000001.1"/>
</dbReference>
<dbReference type="Proteomes" id="UP001321580">
    <property type="component" value="Unassembled WGS sequence"/>
</dbReference>
<feature type="transmembrane region" description="Helical" evidence="1">
    <location>
        <begin position="124"/>
        <end position="144"/>
    </location>
</feature>
<keyword evidence="1" id="KW-0472">Membrane</keyword>
<dbReference type="Gene3D" id="1.10.287.70">
    <property type="match status" value="1"/>
</dbReference>
<feature type="transmembrane region" description="Helical" evidence="1">
    <location>
        <begin position="17"/>
        <end position="36"/>
    </location>
</feature>
<dbReference type="Pfam" id="PF07885">
    <property type="entry name" value="Ion_trans_2"/>
    <property type="match status" value="1"/>
</dbReference>
<feature type="transmembrane region" description="Helical" evidence="1">
    <location>
        <begin position="164"/>
        <end position="183"/>
    </location>
</feature>
<feature type="transmembrane region" description="Helical" evidence="1">
    <location>
        <begin position="89"/>
        <end position="112"/>
    </location>
</feature>
<keyword evidence="1" id="KW-1133">Transmembrane helix</keyword>
<organism evidence="3 4">
    <name type="scientific">Lysobacter stagni</name>
    <dbReference type="NCBI Taxonomy" id="3045172"/>
    <lineage>
        <taxon>Bacteria</taxon>
        <taxon>Pseudomonadati</taxon>
        <taxon>Pseudomonadota</taxon>
        <taxon>Gammaproteobacteria</taxon>
        <taxon>Lysobacterales</taxon>
        <taxon>Lysobacteraceae</taxon>
        <taxon>Lysobacter</taxon>
    </lineage>
</organism>
<comment type="caution">
    <text evidence="3">The sequence shown here is derived from an EMBL/GenBank/DDBJ whole genome shotgun (WGS) entry which is preliminary data.</text>
</comment>
<feature type="transmembrane region" description="Helical" evidence="1">
    <location>
        <begin position="67"/>
        <end position="83"/>
    </location>
</feature>
<dbReference type="SUPFAM" id="SSF81324">
    <property type="entry name" value="Voltage-gated potassium channels"/>
    <property type="match status" value="1"/>
</dbReference>
<feature type="transmembrane region" description="Helical" evidence="1">
    <location>
        <begin position="42"/>
        <end position="60"/>
    </location>
</feature>